<comment type="caution">
    <text evidence="2">The sequence shown here is derived from an EMBL/GenBank/DDBJ whole genome shotgun (WGS) entry which is preliminary data.</text>
</comment>
<name>X1D234_9ZZZZ</name>
<protein>
    <recommendedName>
        <fullName evidence="3">PilN domain-containing protein</fullName>
    </recommendedName>
</protein>
<reference evidence="2" key="1">
    <citation type="journal article" date="2014" name="Front. Microbiol.">
        <title>High frequency of phylogenetically diverse reductive dehalogenase-homologous genes in deep subseafloor sedimentary metagenomes.</title>
        <authorList>
            <person name="Kawai M."/>
            <person name="Futagami T."/>
            <person name="Toyoda A."/>
            <person name="Takaki Y."/>
            <person name="Nishi S."/>
            <person name="Hori S."/>
            <person name="Arai W."/>
            <person name="Tsubouchi T."/>
            <person name="Morono Y."/>
            <person name="Uchiyama I."/>
            <person name="Ito T."/>
            <person name="Fujiyama A."/>
            <person name="Inagaki F."/>
            <person name="Takami H."/>
        </authorList>
    </citation>
    <scope>NUCLEOTIDE SEQUENCE</scope>
    <source>
        <strain evidence="2">Expedition CK06-06</strain>
    </source>
</reference>
<dbReference type="AlphaFoldDB" id="X1D234"/>
<gene>
    <name evidence="2" type="ORF">S01H4_51402</name>
</gene>
<evidence type="ECO:0008006" key="3">
    <source>
        <dbReference type="Google" id="ProtNLM"/>
    </source>
</evidence>
<evidence type="ECO:0000313" key="2">
    <source>
        <dbReference type="EMBL" id="GAG99172.1"/>
    </source>
</evidence>
<dbReference type="PANTHER" id="PTHR40278">
    <property type="entry name" value="DNA UTILIZATION PROTEIN HOFN"/>
    <property type="match status" value="1"/>
</dbReference>
<proteinExistence type="predicted"/>
<sequence>VLIILFVVFLAAGSVYLYFSLELQIDYKEQELKIMKTELAVIEKVIKEVKDLEKDKKVIEGRITVIQGLIDNQSHLSRILGEFSAAILDEVWIDNLSLSANQTFDFTANTLNNYLIAKYMVALKNDATFDNIELGYVRKSKIKEEDRDVEIVNFKLSGIFIPKKLE</sequence>
<accession>X1D234</accession>
<evidence type="ECO:0000256" key="1">
    <source>
        <dbReference type="SAM" id="Coils"/>
    </source>
</evidence>
<dbReference type="EMBL" id="BART01029268">
    <property type="protein sequence ID" value="GAG99172.1"/>
    <property type="molecule type" value="Genomic_DNA"/>
</dbReference>
<organism evidence="2">
    <name type="scientific">marine sediment metagenome</name>
    <dbReference type="NCBI Taxonomy" id="412755"/>
    <lineage>
        <taxon>unclassified sequences</taxon>
        <taxon>metagenomes</taxon>
        <taxon>ecological metagenomes</taxon>
    </lineage>
</organism>
<dbReference type="InterPro" id="IPR052534">
    <property type="entry name" value="Extracell_DNA_Util/SecSys_Comp"/>
</dbReference>
<keyword evidence="1" id="KW-0175">Coiled coil</keyword>
<feature type="non-terminal residue" evidence="2">
    <location>
        <position position="1"/>
    </location>
</feature>
<dbReference type="PANTHER" id="PTHR40278:SF1">
    <property type="entry name" value="DNA UTILIZATION PROTEIN HOFN"/>
    <property type="match status" value="1"/>
</dbReference>
<feature type="coiled-coil region" evidence="1">
    <location>
        <begin position="35"/>
        <end position="62"/>
    </location>
</feature>